<feature type="transmembrane region" description="Helical" evidence="6">
    <location>
        <begin position="78"/>
        <end position="98"/>
    </location>
</feature>
<protein>
    <recommendedName>
        <fullName evidence="9">Cytochrome c oxidase assembly factor CtaG</fullName>
    </recommendedName>
</protein>
<dbReference type="InterPro" id="IPR019108">
    <property type="entry name" value="Caa3_assmbl_CtaG-rel"/>
</dbReference>
<dbReference type="GO" id="GO:0005886">
    <property type="term" value="C:plasma membrane"/>
    <property type="evidence" value="ECO:0007669"/>
    <property type="project" value="UniProtKB-SubCell"/>
</dbReference>
<evidence type="ECO:0000313" key="8">
    <source>
        <dbReference type="Proteomes" id="UP000018877"/>
    </source>
</evidence>
<evidence type="ECO:0008006" key="9">
    <source>
        <dbReference type="Google" id="ProtNLM"/>
    </source>
</evidence>
<keyword evidence="2" id="KW-1003">Cell membrane</keyword>
<comment type="caution">
    <text evidence="7">The sequence shown here is derived from an EMBL/GenBank/DDBJ whole genome shotgun (WGS) entry which is preliminary data.</text>
</comment>
<organism evidence="7 8">
    <name type="scientific">Neobacillus vireti LMG 21834</name>
    <dbReference type="NCBI Taxonomy" id="1131730"/>
    <lineage>
        <taxon>Bacteria</taxon>
        <taxon>Bacillati</taxon>
        <taxon>Bacillota</taxon>
        <taxon>Bacilli</taxon>
        <taxon>Bacillales</taxon>
        <taxon>Bacillaceae</taxon>
        <taxon>Neobacillus</taxon>
    </lineage>
</organism>
<feature type="transmembrane region" description="Helical" evidence="6">
    <location>
        <begin position="118"/>
        <end position="137"/>
    </location>
</feature>
<evidence type="ECO:0000313" key="7">
    <source>
        <dbReference type="EMBL" id="ETI67233.1"/>
    </source>
</evidence>
<evidence type="ECO:0000256" key="1">
    <source>
        <dbReference type="ARBA" id="ARBA00004651"/>
    </source>
</evidence>
<accession>A0AB94IJP8</accession>
<dbReference type="Pfam" id="PF09678">
    <property type="entry name" value="Caa3_CtaG"/>
    <property type="match status" value="1"/>
</dbReference>
<keyword evidence="8" id="KW-1185">Reference proteome</keyword>
<gene>
    <name evidence="7" type="ORF">BAVI_18642</name>
</gene>
<dbReference type="Proteomes" id="UP000018877">
    <property type="component" value="Unassembled WGS sequence"/>
</dbReference>
<proteinExistence type="predicted"/>
<feature type="transmembrane region" description="Helical" evidence="6">
    <location>
        <begin position="240"/>
        <end position="261"/>
    </location>
</feature>
<dbReference type="RefSeq" id="WP_024029898.1">
    <property type="nucleotide sequence ID" value="NZ_ALAN01000102.1"/>
</dbReference>
<feature type="transmembrane region" description="Helical" evidence="6">
    <location>
        <begin position="181"/>
        <end position="202"/>
    </location>
</feature>
<reference evidence="7 8" key="1">
    <citation type="journal article" date="2014" name="Environ. Microbiol.">
        <title>The nitrate-ammonifying and nosZ-carrying bacterium Bacillus vireti is a potent source and sink for nitric and nitrous oxide under high nitrate conditions.</title>
        <authorList>
            <person name="Mania D."/>
            <person name="Heylen K."/>
            <person name="van Spanning R.J."/>
            <person name="Frostegard A."/>
        </authorList>
    </citation>
    <scope>NUCLEOTIDE SEQUENCE [LARGE SCALE GENOMIC DNA]</scope>
    <source>
        <strain evidence="7 8">LMG 21834</strain>
    </source>
</reference>
<feature type="transmembrane region" description="Helical" evidence="6">
    <location>
        <begin position="149"/>
        <end position="169"/>
    </location>
</feature>
<evidence type="ECO:0000256" key="4">
    <source>
        <dbReference type="ARBA" id="ARBA00022989"/>
    </source>
</evidence>
<keyword evidence="5 6" id="KW-0472">Membrane</keyword>
<feature type="transmembrane region" description="Helical" evidence="6">
    <location>
        <begin position="12"/>
        <end position="33"/>
    </location>
</feature>
<feature type="transmembrane region" description="Helical" evidence="6">
    <location>
        <begin position="45"/>
        <end position="66"/>
    </location>
</feature>
<keyword evidence="4 6" id="KW-1133">Transmembrane helix</keyword>
<keyword evidence="3 6" id="KW-0812">Transmembrane</keyword>
<sequence>MDYSLLFGFEVLWNIPLITVVIVVAILYSLFIIKYSEFTMIPKQPLLFFLGLVLLILTAGSPIAVFSHLSTSLHMTQMSMLFFIIPPLLLLGTPEIVFQRIGKLPLILNVKIICYRPLISHFIFALLFFLYHIPFILRIFSEHSSIHNWYLLILFILSFSIWRSITAPSTVHSFNRRKKQYAVLSGILLMPACLLIIFHALLNGENNPFLTQITSNLCLPSHSSGFLFLPPPFNTRFDHAMAGILMLALHKLALVLVFHIGNKLDASHIKKIGLSGQSLSNRKTTSFK</sequence>
<evidence type="ECO:0000256" key="3">
    <source>
        <dbReference type="ARBA" id="ARBA00022692"/>
    </source>
</evidence>
<evidence type="ECO:0000256" key="6">
    <source>
        <dbReference type="SAM" id="Phobius"/>
    </source>
</evidence>
<dbReference type="EMBL" id="ALAN01000102">
    <property type="protein sequence ID" value="ETI67233.1"/>
    <property type="molecule type" value="Genomic_DNA"/>
</dbReference>
<evidence type="ECO:0000256" key="2">
    <source>
        <dbReference type="ARBA" id="ARBA00022475"/>
    </source>
</evidence>
<comment type="subcellular location">
    <subcellularLocation>
        <location evidence="1">Cell membrane</location>
        <topology evidence="1">Multi-pass membrane protein</topology>
    </subcellularLocation>
</comment>
<evidence type="ECO:0000256" key="5">
    <source>
        <dbReference type="ARBA" id="ARBA00023136"/>
    </source>
</evidence>
<name>A0AB94IJP8_9BACI</name>
<dbReference type="AlphaFoldDB" id="A0AB94IJP8"/>